<keyword evidence="2" id="KW-0472">Membrane</keyword>
<dbReference type="RefSeq" id="WP_115592754.1">
    <property type="nucleotide sequence ID" value="NZ_QRHA01000004.1"/>
</dbReference>
<comment type="caution">
    <text evidence="3">The sequence shown here is derived from an EMBL/GenBank/DDBJ whole genome shotgun (WGS) entry which is preliminary data.</text>
</comment>
<keyword evidence="2" id="KW-0812">Transmembrane</keyword>
<evidence type="ECO:0000313" key="4">
    <source>
        <dbReference type="Proteomes" id="UP000256561"/>
    </source>
</evidence>
<keyword evidence="4" id="KW-1185">Reference proteome</keyword>
<organism evidence="3 4">
    <name type="scientific">Alteromonas aestuariivivens</name>
    <dbReference type="NCBI Taxonomy" id="1938339"/>
    <lineage>
        <taxon>Bacteria</taxon>
        <taxon>Pseudomonadati</taxon>
        <taxon>Pseudomonadota</taxon>
        <taxon>Gammaproteobacteria</taxon>
        <taxon>Alteromonadales</taxon>
        <taxon>Alteromonadaceae</taxon>
        <taxon>Alteromonas/Salinimonas group</taxon>
        <taxon>Alteromonas</taxon>
    </lineage>
</organism>
<dbReference type="SUPFAM" id="SSF103473">
    <property type="entry name" value="MFS general substrate transporter"/>
    <property type="match status" value="1"/>
</dbReference>
<feature type="transmembrane region" description="Helical" evidence="2">
    <location>
        <begin position="146"/>
        <end position="166"/>
    </location>
</feature>
<feature type="transmembrane region" description="Helical" evidence="2">
    <location>
        <begin position="264"/>
        <end position="283"/>
    </location>
</feature>
<dbReference type="Pfam" id="PF13347">
    <property type="entry name" value="MFS_2"/>
    <property type="match status" value="1"/>
</dbReference>
<dbReference type="GO" id="GO:0015293">
    <property type="term" value="F:symporter activity"/>
    <property type="evidence" value="ECO:0007669"/>
    <property type="project" value="InterPro"/>
</dbReference>
<name>A0A3D8MBL5_9ALTE</name>
<dbReference type="InterPro" id="IPR001927">
    <property type="entry name" value="Na/Gal_symport"/>
</dbReference>
<dbReference type="GO" id="GO:0005886">
    <property type="term" value="C:plasma membrane"/>
    <property type="evidence" value="ECO:0007669"/>
    <property type="project" value="TreeGrafter"/>
</dbReference>
<evidence type="ECO:0000256" key="1">
    <source>
        <dbReference type="ARBA" id="ARBA00009617"/>
    </source>
</evidence>
<feature type="transmembrane region" description="Helical" evidence="2">
    <location>
        <begin position="399"/>
        <end position="422"/>
    </location>
</feature>
<dbReference type="CDD" id="cd17332">
    <property type="entry name" value="MFS_MelB_like"/>
    <property type="match status" value="1"/>
</dbReference>
<evidence type="ECO:0000256" key="2">
    <source>
        <dbReference type="SAM" id="Phobius"/>
    </source>
</evidence>
<dbReference type="Gene3D" id="1.20.1250.20">
    <property type="entry name" value="MFS general substrate transporter like domains"/>
    <property type="match status" value="2"/>
</dbReference>
<dbReference type="GO" id="GO:0008643">
    <property type="term" value="P:carbohydrate transport"/>
    <property type="evidence" value="ECO:0007669"/>
    <property type="project" value="InterPro"/>
</dbReference>
<accession>A0A3D8MBL5</accession>
<dbReference type="Proteomes" id="UP000256561">
    <property type="component" value="Unassembled WGS sequence"/>
</dbReference>
<dbReference type="InterPro" id="IPR039672">
    <property type="entry name" value="MFS_2"/>
</dbReference>
<comment type="similarity">
    <text evidence="1">Belongs to the sodium:galactoside symporter (TC 2.A.2) family.</text>
</comment>
<evidence type="ECO:0000313" key="3">
    <source>
        <dbReference type="EMBL" id="RDV26802.1"/>
    </source>
</evidence>
<dbReference type="OrthoDB" id="181905at2"/>
<gene>
    <name evidence="3" type="ORF">DXV75_07380</name>
</gene>
<dbReference type="GO" id="GO:0006814">
    <property type="term" value="P:sodium ion transport"/>
    <property type="evidence" value="ECO:0007669"/>
    <property type="project" value="InterPro"/>
</dbReference>
<dbReference type="NCBIfam" id="TIGR00792">
    <property type="entry name" value="gph"/>
    <property type="match status" value="1"/>
</dbReference>
<feature type="transmembrane region" description="Helical" evidence="2">
    <location>
        <begin position="78"/>
        <end position="94"/>
    </location>
</feature>
<reference evidence="4" key="1">
    <citation type="submission" date="2018-08" db="EMBL/GenBank/DDBJ databases">
        <authorList>
            <person name="Zhang J."/>
            <person name="Du Z.-J."/>
        </authorList>
    </citation>
    <scope>NUCLEOTIDE SEQUENCE [LARGE SCALE GENOMIC DNA]</scope>
    <source>
        <strain evidence="4">KCTC 52655</strain>
    </source>
</reference>
<feature type="transmembrane region" description="Helical" evidence="2">
    <location>
        <begin position="106"/>
        <end position="126"/>
    </location>
</feature>
<keyword evidence="2" id="KW-1133">Transmembrane helix</keyword>
<proteinExistence type="inferred from homology"/>
<feature type="transmembrane region" description="Helical" evidence="2">
    <location>
        <begin position="229"/>
        <end position="252"/>
    </location>
</feature>
<dbReference type="InterPro" id="IPR036259">
    <property type="entry name" value="MFS_trans_sf"/>
</dbReference>
<protein>
    <submittedName>
        <fullName evidence="3">MFS transporter</fullName>
    </submittedName>
</protein>
<dbReference type="AlphaFoldDB" id="A0A3D8MBL5"/>
<feature type="transmembrane region" description="Helical" evidence="2">
    <location>
        <begin position="358"/>
        <end position="387"/>
    </location>
</feature>
<dbReference type="PANTHER" id="PTHR11328">
    <property type="entry name" value="MAJOR FACILITATOR SUPERFAMILY DOMAIN-CONTAINING PROTEIN"/>
    <property type="match status" value="1"/>
</dbReference>
<dbReference type="EMBL" id="QRHA01000004">
    <property type="protein sequence ID" value="RDV26802.1"/>
    <property type="molecule type" value="Genomic_DNA"/>
</dbReference>
<feature type="transmembrane region" description="Helical" evidence="2">
    <location>
        <begin position="316"/>
        <end position="337"/>
    </location>
</feature>
<sequence>MLSKSEKVAYGLGDTASNFIFQTVMLFLTFYYTDIVGLAPAAVGSMFLIVRVFDAVTDPLMGALADRTRTRWGSYRPYLLWLALPFAICSVLAFTSPELTEQGRYLYAFATYALLMLMYTAINIPYSALGGVMSNDPNERVSIQSYRFVFAMFGGLLVTSFTLPLVDWFGNGNQALGYQRTMMAMSLVGMILFLLCFAGTRERLKPASDISLGLKGQLKSLWDNDQCRVLCAVAVVLLTGMVLRNTLAIYYVKYVLQRPDDVTLFVTTGMVGNIIGCALAAPIARRLCKVRVYTSLQVISAAICLTNYLLPADAWFASLALHFLWGLFLQMATPLLWAKIADVVDYGEAKTGVRMAGVTYSTVVFFIKVGLALGGATAGWLLAFYGYEANTYSANVAKGITLSFCVYPAVASIIVALLMHWYRLDGRTLQTIQKQLASLRQS</sequence>
<feature type="transmembrane region" description="Helical" evidence="2">
    <location>
        <begin position="290"/>
        <end position="310"/>
    </location>
</feature>
<feature type="transmembrane region" description="Helical" evidence="2">
    <location>
        <begin position="178"/>
        <end position="198"/>
    </location>
</feature>
<dbReference type="PANTHER" id="PTHR11328:SF24">
    <property type="entry name" value="MAJOR FACILITATOR SUPERFAMILY (MFS) PROFILE DOMAIN-CONTAINING PROTEIN"/>
    <property type="match status" value="1"/>
</dbReference>
<feature type="transmembrane region" description="Helical" evidence="2">
    <location>
        <begin position="38"/>
        <end position="57"/>
    </location>
</feature>